<dbReference type="EMBL" id="PDPS01000021">
    <property type="protein sequence ID" value="PID58803.1"/>
    <property type="molecule type" value="Genomic_DNA"/>
</dbReference>
<protein>
    <submittedName>
        <fullName evidence="3">Uncharacterized protein</fullName>
    </submittedName>
</protein>
<reference evidence="3 4" key="1">
    <citation type="submission" date="2017-10" db="EMBL/GenBank/DDBJ databases">
        <title>Novel microbial diversity and functional potential in the marine mammal oral microbiome.</title>
        <authorList>
            <person name="Dudek N.K."/>
            <person name="Sun C.L."/>
            <person name="Burstein D."/>
            <person name="Kantor R.S."/>
            <person name="Aliaga Goltsman D.S."/>
            <person name="Bik E.M."/>
            <person name="Thomas B.C."/>
            <person name="Banfield J.F."/>
            <person name="Relman D.A."/>
        </authorList>
    </citation>
    <scope>NUCLEOTIDE SEQUENCE [LARGE SCALE GENOMIC DNA]</scope>
    <source>
        <strain evidence="3">DOLZORAL124_49_17</strain>
    </source>
</reference>
<name>A0A2G6E9N8_9BACT</name>
<keyword evidence="2" id="KW-0812">Transmembrane</keyword>
<feature type="transmembrane region" description="Helical" evidence="2">
    <location>
        <begin position="20"/>
        <end position="38"/>
    </location>
</feature>
<dbReference type="AlphaFoldDB" id="A0A2G6E9N8"/>
<keyword evidence="2" id="KW-0472">Membrane</keyword>
<evidence type="ECO:0000313" key="3">
    <source>
        <dbReference type="EMBL" id="PID58803.1"/>
    </source>
</evidence>
<feature type="region of interest" description="Disordered" evidence="1">
    <location>
        <begin position="140"/>
        <end position="162"/>
    </location>
</feature>
<dbReference type="Proteomes" id="UP000229740">
    <property type="component" value="Unassembled WGS sequence"/>
</dbReference>
<keyword evidence="2" id="KW-1133">Transmembrane helix</keyword>
<comment type="caution">
    <text evidence="3">The sequence shown here is derived from an EMBL/GenBank/DDBJ whole genome shotgun (WGS) entry which is preliminary data.</text>
</comment>
<evidence type="ECO:0000313" key="4">
    <source>
        <dbReference type="Proteomes" id="UP000229740"/>
    </source>
</evidence>
<evidence type="ECO:0000256" key="2">
    <source>
        <dbReference type="SAM" id="Phobius"/>
    </source>
</evidence>
<sequence>MSTQDLAHNLENKEATIMRYHKFSVLFVSILFLVSMMLTSCSSSSDNPDPLDIVGTWLLVPIGYDVISPVTITITAHTAAGAGGVVATATPGGGDPAYITGITTTTDGAPAVKNPRGISIEITFNDGSVLTMTGTVSDNNSSMAGRYTNTQGDSDNWSANRQ</sequence>
<evidence type="ECO:0000256" key="1">
    <source>
        <dbReference type="SAM" id="MobiDB-lite"/>
    </source>
</evidence>
<proteinExistence type="predicted"/>
<accession>A0A2G6E9N8</accession>
<organism evidence="3 4">
    <name type="scientific">candidate division KSB3 bacterium</name>
    <dbReference type="NCBI Taxonomy" id="2044937"/>
    <lineage>
        <taxon>Bacteria</taxon>
        <taxon>candidate division KSB3</taxon>
    </lineage>
</organism>
<gene>
    <name evidence="3" type="ORF">CSB45_02040</name>
</gene>